<feature type="transmembrane region" description="Helical" evidence="1">
    <location>
        <begin position="68"/>
        <end position="87"/>
    </location>
</feature>
<gene>
    <name evidence="2" type="ORF">MEG1DRAFT_01396</name>
</gene>
<name>A0A081RYW9_PHOTE</name>
<comment type="caution">
    <text evidence="2">The sequence shown here is derived from an EMBL/GenBank/DDBJ whole genome shotgun (WGS) entry which is preliminary data.</text>
</comment>
<keyword evidence="1" id="KW-1133">Transmembrane helix</keyword>
<sequence length="97" mass="11534">MVDYLYIIFSLLALYPLYIAFKKLLTPYDVYINFSAVLLMVASNLFHIHVFYTSRIPFLGVSISDNDFMFYSPFVLSWLCTITCMIAHSRHYRKNKW</sequence>
<feature type="transmembrane region" description="Helical" evidence="1">
    <location>
        <begin position="6"/>
        <end position="21"/>
    </location>
</feature>
<evidence type="ECO:0000256" key="1">
    <source>
        <dbReference type="SAM" id="Phobius"/>
    </source>
</evidence>
<organism evidence="2 3">
    <name type="scientific">Photorhabdus temperata subsp. temperata Meg1</name>
    <dbReference type="NCBI Taxonomy" id="1393735"/>
    <lineage>
        <taxon>Bacteria</taxon>
        <taxon>Pseudomonadati</taxon>
        <taxon>Pseudomonadota</taxon>
        <taxon>Gammaproteobacteria</taxon>
        <taxon>Enterobacterales</taxon>
        <taxon>Morganellaceae</taxon>
        <taxon>Photorhabdus</taxon>
    </lineage>
</organism>
<proteinExistence type="predicted"/>
<keyword evidence="1" id="KW-0812">Transmembrane</keyword>
<protein>
    <submittedName>
        <fullName evidence="2">Uncharacterized protein</fullName>
    </submittedName>
</protein>
<evidence type="ECO:0000313" key="2">
    <source>
        <dbReference type="EMBL" id="KER03872.1"/>
    </source>
</evidence>
<dbReference type="EMBL" id="JGVH01000021">
    <property type="protein sequence ID" value="KER03872.1"/>
    <property type="molecule type" value="Genomic_DNA"/>
</dbReference>
<evidence type="ECO:0000313" key="3">
    <source>
        <dbReference type="Proteomes" id="UP000028002"/>
    </source>
</evidence>
<feature type="transmembrane region" description="Helical" evidence="1">
    <location>
        <begin position="28"/>
        <end position="48"/>
    </location>
</feature>
<accession>A0A081RYW9</accession>
<dbReference type="AlphaFoldDB" id="A0A081RYW9"/>
<keyword evidence="1" id="KW-0472">Membrane</keyword>
<reference evidence="2 3" key="1">
    <citation type="submission" date="2014-03" db="EMBL/GenBank/DDBJ databases">
        <title>Draft Genome of Photorhabdus temperata Meg1.</title>
        <authorList>
            <person name="Hurst S.G.IV."/>
            <person name="Morris K."/>
            <person name="Thomas K."/>
            <person name="Tisa L.S."/>
        </authorList>
    </citation>
    <scope>NUCLEOTIDE SEQUENCE [LARGE SCALE GENOMIC DNA]</scope>
    <source>
        <strain evidence="2 3">Meg1</strain>
    </source>
</reference>
<dbReference type="Proteomes" id="UP000028002">
    <property type="component" value="Unassembled WGS sequence"/>
</dbReference>